<evidence type="ECO:0000313" key="1">
    <source>
        <dbReference type="EMBL" id="JAH30297.1"/>
    </source>
</evidence>
<organism evidence="1">
    <name type="scientific">Anguilla anguilla</name>
    <name type="common">European freshwater eel</name>
    <name type="synonym">Muraena anguilla</name>
    <dbReference type="NCBI Taxonomy" id="7936"/>
    <lineage>
        <taxon>Eukaryota</taxon>
        <taxon>Metazoa</taxon>
        <taxon>Chordata</taxon>
        <taxon>Craniata</taxon>
        <taxon>Vertebrata</taxon>
        <taxon>Euteleostomi</taxon>
        <taxon>Actinopterygii</taxon>
        <taxon>Neopterygii</taxon>
        <taxon>Teleostei</taxon>
        <taxon>Anguilliformes</taxon>
        <taxon>Anguillidae</taxon>
        <taxon>Anguilla</taxon>
    </lineage>
</organism>
<reference evidence="1" key="1">
    <citation type="submission" date="2014-11" db="EMBL/GenBank/DDBJ databases">
        <authorList>
            <person name="Amaro Gonzalez C."/>
        </authorList>
    </citation>
    <scope>NUCLEOTIDE SEQUENCE</scope>
</reference>
<dbReference type="EMBL" id="GBXM01078280">
    <property type="protein sequence ID" value="JAH30297.1"/>
    <property type="molecule type" value="Transcribed_RNA"/>
</dbReference>
<sequence length="53" mass="6302">MCGLTEMAESTSQKSTSWSSLIYQHQKLLQNKAIYQVKRNSHFYKRKKHLLQC</sequence>
<accession>A0A0E9RNB8</accession>
<name>A0A0E9RNB8_ANGAN</name>
<protein>
    <submittedName>
        <fullName evidence="1">Uncharacterized protein</fullName>
    </submittedName>
</protein>
<proteinExistence type="predicted"/>
<reference evidence="1" key="2">
    <citation type="journal article" date="2015" name="Fish Shellfish Immunol.">
        <title>Early steps in the European eel (Anguilla anguilla)-Vibrio vulnificus interaction in the gills: Role of the RtxA13 toxin.</title>
        <authorList>
            <person name="Callol A."/>
            <person name="Pajuelo D."/>
            <person name="Ebbesson L."/>
            <person name="Teles M."/>
            <person name="MacKenzie S."/>
            <person name="Amaro C."/>
        </authorList>
    </citation>
    <scope>NUCLEOTIDE SEQUENCE</scope>
</reference>
<dbReference type="AlphaFoldDB" id="A0A0E9RNB8"/>